<sequence length="134" mass="14807">MTETIREGAARDDVQARNRQFMDAFAAGDAARVASLYTEDAVVLPPDAPMITGRAHVEEFWRGLMNAGVREVGLETLRLDGSAELLHEIGRATITVRPADGETMTQLAKYVVVWERKPAGEWQLAVDIWNAQPT</sequence>
<feature type="domain" description="DUF4440" evidence="1">
    <location>
        <begin position="15"/>
        <end position="124"/>
    </location>
</feature>
<dbReference type="InterPro" id="IPR011944">
    <property type="entry name" value="Steroid_delta5-4_isomerase"/>
</dbReference>
<dbReference type="InterPro" id="IPR032710">
    <property type="entry name" value="NTF2-like_dom_sf"/>
</dbReference>
<dbReference type="Proteomes" id="UP001199469">
    <property type="component" value="Unassembled WGS sequence"/>
</dbReference>
<dbReference type="NCBIfam" id="TIGR02246">
    <property type="entry name" value="SgcJ/EcaC family oxidoreductase"/>
    <property type="match status" value="1"/>
</dbReference>
<dbReference type="RefSeq" id="WP_230729659.1">
    <property type="nucleotide sequence ID" value="NZ_JAJNDB010000001.1"/>
</dbReference>
<comment type="caution">
    <text evidence="2">The sequence shown here is derived from an EMBL/GenBank/DDBJ whole genome shotgun (WGS) entry which is preliminary data.</text>
</comment>
<dbReference type="Pfam" id="PF14534">
    <property type="entry name" value="DUF4440"/>
    <property type="match status" value="1"/>
</dbReference>
<name>A0ABS8P131_9PSEU</name>
<evidence type="ECO:0000259" key="1">
    <source>
        <dbReference type="Pfam" id="PF14534"/>
    </source>
</evidence>
<evidence type="ECO:0000313" key="2">
    <source>
        <dbReference type="EMBL" id="MCD2191967.1"/>
    </source>
</evidence>
<dbReference type="InterPro" id="IPR027843">
    <property type="entry name" value="DUF4440"/>
</dbReference>
<evidence type="ECO:0000313" key="3">
    <source>
        <dbReference type="Proteomes" id="UP001199469"/>
    </source>
</evidence>
<organism evidence="2 3">
    <name type="scientific">Actinomycetospora endophytica</name>
    <dbReference type="NCBI Taxonomy" id="2291215"/>
    <lineage>
        <taxon>Bacteria</taxon>
        <taxon>Bacillati</taxon>
        <taxon>Actinomycetota</taxon>
        <taxon>Actinomycetes</taxon>
        <taxon>Pseudonocardiales</taxon>
        <taxon>Pseudonocardiaceae</taxon>
        <taxon>Actinomycetospora</taxon>
    </lineage>
</organism>
<dbReference type="SUPFAM" id="SSF54427">
    <property type="entry name" value="NTF2-like"/>
    <property type="match status" value="1"/>
</dbReference>
<proteinExistence type="predicted"/>
<dbReference type="Gene3D" id="3.10.450.50">
    <property type="match status" value="1"/>
</dbReference>
<dbReference type="EMBL" id="JAJNDB010000001">
    <property type="protein sequence ID" value="MCD2191967.1"/>
    <property type="molecule type" value="Genomic_DNA"/>
</dbReference>
<reference evidence="2 3" key="1">
    <citation type="submission" date="2021-11" db="EMBL/GenBank/DDBJ databases">
        <title>Draft genome sequence of Actinomycetospora sp. SF1 isolated from the rhizosphere soil.</title>
        <authorList>
            <person name="Duangmal K."/>
            <person name="Chantavorakit T."/>
        </authorList>
    </citation>
    <scope>NUCLEOTIDE SEQUENCE [LARGE SCALE GENOMIC DNA]</scope>
    <source>
        <strain evidence="2 3">TBRC 5722</strain>
    </source>
</reference>
<protein>
    <submittedName>
        <fullName evidence="2">SgcJ/EcaC family oxidoreductase</fullName>
    </submittedName>
</protein>
<gene>
    <name evidence="2" type="ORF">LQ327_01000</name>
</gene>
<accession>A0ABS8P131</accession>
<keyword evidence="3" id="KW-1185">Reference proteome</keyword>